<proteinExistence type="predicted"/>
<dbReference type="Proteomes" id="UP001280121">
    <property type="component" value="Unassembled WGS sequence"/>
</dbReference>
<protein>
    <submittedName>
        <fullName evidence="2">Uncharacterized protein</fullName>
    </submittedName>
</protein>
<name>A0AAD9XIG9_9ROSI</name>
<keyword evidence="3" id="KW-1185">Reference proteome</keyword>
<evidence type="ECO:0000313" key="2">
    <source>
        <dbReference type="EMBL" id="KAK2660064.1"/>
    </source>
</evidence>
<feature type="compositionally biased region" description="Polar residues" evidence="1">
    <location>
        <begin position="12"/>
        <end position="22"/>
    </location>
</feature>
<feature type="region of interest" description="Disordered" evidence="1">
    <location>
        <begin position="1"/>
        <end position="31"/>
    </location>
</feature>
<evidence type="ECO:0000256" key="1">
    <source>
        <dbReference type="SAM" id="MobiDB-lite"/>
    </source>
</evidence>
<organism evidence="2 3">
    <name type="scientific">Dipteronia dyeriana</name>
    <dbReference type="NCBI Taxonomy" id="168575"/>
    <lineage>
        <taxon>Eukaryota</taxon>
        <taxon>Viridiplantae</taxon>
        <taxon>Streptophyta</taxon>
        <taxon>Embryophyta</taxon>
        <taxon>Tracheophyta</taxon>
        <taxon>Spermatophyta</taxon>
        <taxon>Magnoliopsida</taxon>
        <taxon>eudicotyledons</taxon>
        <taxon>Gunneridae</taxon>
        <taxon>Pentapetalae</taxon>
        <taxon>rosids</taxon>
        <taxon>malvids</taxon>
        <taxon>Sapindales</taxon>
        <taxon>Sapindaceae</taxon>
        <taxon>Hippocastanoideae</taxon>
        <taxon>Acereae</taxon>
        <taxon>Dipteronia</taxon>
    </lineage>
</organism>
<gene>
    <name evidence="2" type="ORF">Ddye_006597</name>
</gene>
<sequence>MAALGKMKEGTNLKTLTVNSGPGESRPSPVYERQTKGTFEKHLVISKATCKVNVMAQLGTDIVESEPVCNLGSPICAEKLEHTIPLLTTSEMNISRKKKVIRK</sequence>
<comment type="caution">
    <text evidence="2">The sequence shown here is derived from an EMBL/GenBank/DDBJ whole genome shotgun (WGS) entry which is preliminary data.</text>
</comment>
<feature type="compositionally biased region" description="Basic and acidic residues" evidence="1">
    <location>
        <begin position="1"/>
        <end position="11"/>
    </location>
</feature>
<accession>A0AAD9XIG9</accession>
<dbReference type="EMBL" id="JANJYI010000002">
    <property type="protein sequence ID" value="KAK2660064.1"/>
    <property type="molecule type" value="Genomic_DNA"/>
</dbReference>
<evidence type="ECO:0000313" key="3">
    <source>
        <dbReference type="Proteomes" id="UP001280121"/>
    </source>
</evidence>
<reference evidence="2" key="1">
    <citation type="journal article" date="2023" name="Plant J.">
        <title>Genome sequences and population genomics provide insights into the demographic history, inbreeding, and mutation load of two 'living fossil' tree species of Dipteronia.</title>
        <authorList>
            <person name="Feng Y."/>
            <person name="Comes H.P."/>
            <person name="Chen J."/>
            <person name="Zhu S."/>
            <person name="Lu R."/>
            <person name="Zhang X."/>
            <person name="Li P."/>
            <person name="Qiu J."/>
            <person name="Olsen K.M."/>
            <person name="Qiu Y."/>
        </authorList>
    </citation>
    <scope>NUCLEOTIDE SEQUENCE</scope>
    <source>
        <strain evidence="2">KIB01</strain>
    </source>
</reference>
<dbReference type="AlphaFoldDB" id="A0AAD9XIG9"/>